<dbReference type="EMBL" id="MU005982">
    <property type="protein sequence ID" value="KAF2860411.1"/>
    <property type="molecule type" value="Genomic_DNA"/>
</dbReference>
<dbReference type="PANTHER" id="PTHR35870">
    <property type="entry name" value="PROTEIN, PUTATIVE (AFU_ORTHOLOGUE AFUA_5G03330)-RELATED"/>
    <property type="match status" value="1"/>
</dbReference>
<accession>A0A6A7BYV5</accession>
<dbReference type="PANTHER" id="PTHR35870:SF1">
    <property type="entry name" value="PROTEIN, PUTATIVE (AFU_ORTHOLOGUE AFUA_5G03330)-RELATED"/>
    <property type="match status" value="1"/>
</dbReference>
<sequence>MTQLRSYVIAGRLPTGHKIGNEFSRRILPRTTLTRSLSMAYATTVNVATDLKPVYSRKGISKEATDKTNELLQKNHDQFNIFFNNKGFHNHIAHHLLTIWSLRATEDQVVQAFKDNESYQMPAKEVHEDVLKELYDPKKFSESLGVREYYHEFLIYFQKEIEQLGWQKAISKHVLEESENNMLVRLYAGLVHPIIHLGFGVEFEQPAIVAEALAETAVHRDDLAEFFHDSEKLAKENDDKSPKSIVQMFDAIYEEKTLRDAIEFRDEDKLGTTERGKIGDRVKKFASQFHVQPNDLERKNAELTNASAYLMGAAPRPNKIVKFDFFLMHTVTSSIFLSAFLRQDWIKDSDKARLLAWKSRYDLVEYVARGAPELRIEVIRNYKPKQPSGWDVLEDRVVAVPDDGHAAKTVRALAHGQRICEPYEHRPEFRIKHDDWLQLAHMTIDSVEGPGDEWIRNTGFDEAWKNVPARQ</sequence>
<dbReference type="Pfam" id="PF14027">
    <property type="entry name" value="Questin_oxidase"/>
    <property type="match status" value="1"/>
</dbReference>
<organism evidence="2 3">
    <name type="scientific">Piedraia hortae CBS 480.64</name>
    <dbReference type="NCBI Taxonomy" id="1314780"/>
    <lineage>
        <taxon>Eukaryota</taxon>
        <taxon>Fungi</taxon>
        <taxon>Dikarya</taxon>
        <taxon>Ascomycota</taxon>
        <taxon>Pezizomycotina</taxon>
        <taxon>Dothideomycetes</taxon>
        <taxon>Dothideomycetidae</taxon>
        <taxon>Capnodiales</taxon>
        <taxon>Piedraiaceae</taxon>
        <taxon>Piedraia</taxon>
    </lineage>
</organism>
<name>A0A6A7BYV5_9PEZI</name>
<dbReference type="AlphaFoldDB" id="A0A6A7BYV5"/>
<dbReference type="OrthoDB" id="10004862at2759"/>
<reference evidence="2" key="1">
    <citation type="journal article" date="2020" name="Stud. Mycol.">
        <title>101 Dothideomycetes genomes: a test case for predicting lifestyles and emergence of pathogens.</title>
        <authorList>
            <person name="Haridas S."/>
            <person name="Albert R."/>
            <person name="Binder M."/>
            <person name="Bloem J."/>
            <person name="Labutti K."/>
            <person name="Salamov A."/>
            <person name="Andreopoulos B."/>
            <person name="Baker S."/>
            <person name="Barry K."/>
            <person name="Bills G."/>
            <person name="Bluhm B."/>
            <person name="Cannon C."/>
            <person name="Castanera R."/>
            <person name="Culley D."/>
            <person name="Daum C."/>
            <person name="Ezra D."/>
            <person name="Gonzalez J."/>
            <person name="Henrissat B."/>
            <person name="Kuo A."/>
            <person name="Liang C."/>
            <person name="Lipzen A."/>
            <person name="Lutzoni F."/>
            <person name="Magnuson J."/>
            <person name="Mondo S."/>
            <person name="Nolan M."/>
            <person name="Ohm R."/>
            <person name="Pangilinan J."/>
            <person name="Park H.-J."/>
            <person name="Ramirez L."/>
            <person name="Alfaro M."/>
            <person name="Sun H."/>
            <person name="Tritt A."/>
            <person name="Yoshinaga Y."/>
            <person name="Zwiers L.-H."/>
            <person name="Turgeon B."/>
            <person name="Goodwin S."/>
            <person name="Spatafora J."/>
            <person name="Crous P."/>
            <person name="Grigoriev I."/>
        </authorList>
    </citation>
    <scope>NUCLEOTIDE SEQUENCE</scope>
    <source>
        <strain evidence="2">CBS 480.64</strain>
    </source>
</reference>
<proteinExistence type="predicted"/>
<keyword evidence="1" id="KW-0560">Oxidoreductase</keyword>
<dbReference type="Proteomes" id="UP000799421">
    <property type="component" value="Unassembled WGS sequence"/>
</dbReference>
<evidence type="ECO:0000313" key="3">
    <source>
        <dbReference type="Proteomes" id="UP000799421"/>
    </source>
</evidence>
<keyword evidence="3" id="KW-1185">Reference proteome</keyword>
<evidence type="ECO:0008006" key="4">
    <source>
        <dbReference type="Google" id="ProtNLM"/>
    </source>
</evidence>
<evidence type="ECO:0000256" key="1">
    <source>
        <dbReference type="ARBA" id="ARBA00023002"/>
    </source>
</evidence>
<dbReference type="InterPro" id="IPR025337">
    <property type="entry name" value="Questin_oxidase-like"/>
</dbReference>
<evidence type="ECO:0000313" key="2">
    <source>
        <dbReference type="EMBL" id="KAF2860411.1"/>
    </source>
</evidence>
<dbReference type="GO" id="GO:0016491">
    <property type="term" value="F:oxidoreductase activity"/>
    <property type="evidence" value="ECO:0007669"/>
    <property type="project" value="UniProtKB-KW"/>
</dbReference>
<gene>
    <name evidence="2" type="ORF">K470DRAFT_258006</name>
</gene>
<protein>
    <recommendedName>
        <fullName evidence="4">HypA-like protein</fullName>
    </recommendedName>
</protein>